<dbReference type="Gene3D" id="3.40.50.11180">
    <property type="match status" value="1"/>
</dbReference>
<evidence type="ECO:0000256" key="3">
    <source>
        <dbReference type="ARBA" id="ARBA00022741"/>
    </source>
</evidence>
<dbReference type="InterPro" id="IPR003711">
    <property type="entry name" value="CarD-like/TRCF_RID"/>
</dbReference>
<dbReference type="InterPro" id="IPR037235">
    <property type="entry name" value="TRCF-like_C_D7"/>
</dbReference>
<keyword evidence="7 13" id="KW-0067">ATP-binding</keyword>
<keyword evidence="4 13" id="KW-0227">DNA damage</keyword>
<dbReference type="Proteomes" id="UP000239663">
    <property type="component" value="Unassembled WGS sequence"/>
</dbReference>
<dbReference type="PROSITE" id="PS51192">
    <property type="entry name" value="HELICASE_ATP_BIND_1"/>
    <property type="match status" value="1"/>
</dbReference>
<comment type="subcellular location">
    <subcellularLocation>
        <location evidence="1 13">Cytoplasm</location>
    </subcellularLocation>
</comment>
<dbReference type="InterPro" id="IPR001650">
    <property type="entry name" value="Helicase_C-like"/>
</dbReference>
<dbReference type="InterPro" id="IPR048635">
    <property type="entry name" value="MFD_D3"/>
</dbReference>
<organism evidence="16 17">
    <name type="scientific">Pradoshia eiseniae</name>
    <dbReference type="NCBI Taxonomy" id="2064768"/>
    <lineage>
        <taxon>Bacteria</taxon>
        <taxon>Bacillati</taxon>
        <taxon>Bacillota</taxon>
        <taxon>Bacilli</taxon>
        <taxon>Bacillales</taxon>
        <taxon>Bacillaceae</taxon>
        <taxon>Pradoshia</taxon>
    </lineage>
</organism>
<comment type="function">
    <text evidence="13">Couples transcription and DNA repair by recognizing RNA polymerase (RNAP) stalled at DNA lesions. Mediates ATP-dependent release of RNAP and its truncated transcript from the DNA, and recruitment of nucleotide excision repair machinery to the damaged site.</text>
</comment>
<keyword evidence="5 13" id="KW-0378">Hydrolase</keyword>
<evidence type="ECO:0000256" key="2">
    <source>
        <dbReference type="ARBA" id="ARBA00022490"/>
    </source>
</evidence>
<dbReference type="GO" id="GO:0003684">
    <property type="term" value="F:damaged DNA binding"/>
    <property type="evidence" value="ECO:0007669"/>
    <property type="project" value="InterPro"/>
</dbReference>
<name>A0A2S7MW16_9BACI</name>
<dbReference type="PROSITE" id="PS51194">
    <property type="entry name" value="HELICASE_CTER"/>
    <property type="match status" value="1"/>
</dbReference>
<dbReference type="CDD" id="cd17991">
    <property type="entry name" value="DEXHc_TRCF"/>
    <property type="match status" value="1"/>
</dbReference>
<dbReference type="Pfam" id="PF17757">
    <property type="entry name" value="UvrB_inter"/>
    <property type="match status" value="1"/>
</dbReference>
<dbReference type="FunFam" id="3.40.50.300:FF:000546">
    <property type="entry name" value="Transcription-repair-coupling factor"/>
    <property type="match status" value="1"/>
</dbReference>
<feature type="domain" description="Helicase ATP-binding" evidence="14">
    <location>
        <begin position="648"/>
        <end position="809"/>
    </location>
</feature>
<dbReference type="SUPFAM" id="SSF143517">
    <property type="entry name" value="TRCF domain-like"/>
    <property type="match status" value="1"/>
</dbReference>
<dbReference type="InterPro" id="IPR011545">
    <property type="entry name" value="DEAD/DEAH_box_helicase_dom"/>
</dbReference>
<evidence type="ECO:0000259" key="15">
    <source>
        <dbReference type="PROSITE" id="PS51194"/>
    </source>
</evidence>
<dbReference type="InterPro" id="IPR027417">
    <property type="entry name" value="P-loop_NTPase"/>
</dbReference>
<evidence type="ECO:0000256" key="8">
    <source>
        <dbReference type="ARBA" id="ARBA00023125"/>
    </source>
</evidence>
<evidence type="ECO:0000256" key="5">
    <source>
        <dbReference type="ARBA" id="ARBA00022801"/>
    </source>
</evidence>
<dbReference type="InterPro" id="IPR047112">
    <property type="entry name" value="RecG/Mfd"/>
</dbReference>
<evidence type="ECO:0000256" key="10">
    <source>
        <dbReference type="ARBA" id="ARBA00061104"/>
    </source>
</evidence>
<comment type="similarity">
    <text evidence="11 13">In the C-terminal section; belongs to the helicase family. RecG subfamily.</text>
</comment>
<dbReference type="InterPro" id="IPR036101">
    <property type="entry name" value="CarD-like/TRCF_RID_sf"/>
</dbReference>
<dbReference type="Gene3D" id="3.90.1150.50">
    <property type="entry name" value="Transcription-repair-coupling factor, D7 domain"/>
    <property type="match status" value="1"/>
</dbReference>
<dbReference type="InterPro" id="IPR004576">
    <property type="entry name" value="Mfd"/>
</dbReference>
<evidence type="ECO:0000256" key="1">
    <source>
        <dbReference type="ARBA" id="ARBA00004496"/>
    </source>
</evidence>
<dbReference type="Pfam" id="PF00271">
    <property type="entry name" value="Helicase_C"/>
    <property type="match status" value="1"/>
</dbReference>
<dbReference type="GO" id="GO:0000716">
    <property type="term" value="P:transcription-coupled nucleotide-excision repair, DNA damage recognition"/>
    <property type="evidence" value="ECO:0007669"/>
    <property type="project" value="UniProtKB-UniRule"/>
</dbReference>
<evidence type="ECO:0000256" key="7">
    <source>
        <dbReference type="ARBA" id="ARBA00022840"/>
    </source>
</evidence>
<dbReference type="InterPro" id="IPR041471">
    <property type="entry name" value="UvrB_inter"/>
</dbReference>
<keyword evidence="17" id="KW-1185">Reference proteome</keyword>
<evidence type="ECO:0000256" key="6">
    <source>
        <dbReference type="ARBA" id="ARBA00022806"/>
    </source>
</evidence>
<evidence type="ECO:0000259" key="14">
    <source>
        <dbReference type="PROSITE" id="PS51192"/>
    </source>
</evidence>
<dbReference type="EC" id="3.6.4.-" evidence="13"/>
<evidence type="ECO:0000256" key="9">
    <source>
        <dbReference type="ARBA" id="ARBA00023204"/>
    </source>
</evidence>
<dbReference type="SUPFAM" id="SSF52540">
    <property type="entry name" value="P-loop containing nucleoside triphosphate hydrolases"/>
    <property type="match status" value="4"/>
</dbReference>
<dbReference type="CDD" id="cd18810">
    <property type="entry name" value="SF2_C_TRCF"/>
    <property type="match status" value="1"/>
</dbReference>
<dbReference type="Pfam" id="PF02559">
    <property type="entry name" value="CarD_TRCF_RID"/>
    <property type="match status" value="1"/>
</dbReference>
<dbReference type="GO" id="GO:0005737">
    <property type="term" value="C:cytoplasm"/>
    <property type="evidence" value="ECO:0007669"/>
    <property type="project" value="UniProtKB-SubCell"/>
</dbReference>
<dbReference type="GO" id="GO:0003678">
    <property type="term" value="F:DNA helicase activity"/>
    <property type="evidence" value="ECO:0007669"/>
    <property type="project" value="TreeGrafter"/>
</dbReference>
<dbReference type="Pfam" id="PF03461">
    <property type="entry name" value="TRCF"/>
    <property type="match status" value="1"/>
</dbReference>
<evidence type="ECO:0000256" key="12">
    <source>
        <dbReference type="ARBA" id="ARBA00070128"/>
    </source>
</evidence>
<gene>
    <name evidence="13 16" type="primary">mfd</name>
    <name evidence="16" type="ORF">CYL18_17010</name>
</gene>
<keyword evidence="2 13" id="KW-0963">Cytoplasm</keyword>
<comment type="caution">
    <text evidence="16">The sequence shown here is derived from an EMBL/GenBank/DDBJ whole genome shotgun (WGS) entry which is preliminary data.</text>
</comment>
<dbReference type="GO" id="GO:0006355">
    <property type="term" value="P:regulation of DNA-templated transcription"/>
    <property type="evidence" value="ECO:0007669"/>
    <property type="project" value="UniProtKB-UniRule"/>
</dbReference>
<dbReference type="Pfam" id="PF00270">
    <property type="entry name" value="DEAD"/>
    <property type="match status" value="1"/>
</dbReference>
<dbReference type="PANTHER" id="PTHR47964:SF1">
    <property type="entry name" value="ATP-DEPENDENT DNA HELICASE HOMOLOG RECG, CHLOROPLASTIC"/>
    <property type="match status" value="1"/>
</dbReference>
<dbReference type="SMART" id="SM01058">
    <property type="entry name" value="CarD_TRCF"/>
    <property type="match status" value="1"/>
</dbReference>
<dbReference type="PANTHER" id="PTHR47964">
    <property type="entry name" value="ATP-DEPENDENT DNA HELICASE HOMOLOG RECG, CHLOROPLASTIC"/>
    <property type="match status" value="1"/>
</dbReference>
<dbReference type="Pfam" id="PF21132">
    <property type="entry name" value="MFD_D3"/>
    <property type="match status" value="1"/>
</dbReference>
<keyword evidence="8 13" id="KW-0238">DNA-binding</keyword>
<feature type="domain" description="Helicase C-terminal" evidence="15">
    <location>
        <begin position="834"/>
        <end position="984"/>
    </location>
</feature>
<evidence type="ECO:0000256" key="13">
    <source>
        <dbReference type="HAMAP-Rule" id="MF_00969"/>
    </source>
</evidence>
<protein>
    <recommendedName>
        <fullName evidence="12 13">Transcription-repair-coupling factor</fullName>
        <shortName evidence="13">TRCF</shortName>
        <ecNumber evidence="13">3.6.4.-</ecNumber>
    </recommendedName>
</protein>
<evidence type="ECO:0000256" key="4">
    <source>
        <dbReference type="ARBA" id="ARBA00022763"/>
    </source>
</evidence>
<dbReference type="EMBL" id="PKOZ01000017">
    <property type="protein sequence ID" value="PQD93956.1"/>
    <property type="molecule type" value="Genomic_DNA"/>
</dbReference>
<dbReference type="InterPro" id="IPR005118">
    <property type="entry name" value="TRCF_C"/>
</dbReference>
<dbReference type="NCBIfam" id="TIGR00580">
    <property type="entry name" value="mfd"/>
    <property type="match status" value="1"/>
</dbReference>
<dbReference type="Gene3D" id="3.30.2060.10">
    <property type="entry name" value="Penicillin-binding protein 1b domain"/>
    <property type="match status" value="1"/>
</dbReference>
<dbReference type="SMART" id="SM00487">
    <property type="entry name" value="DEXDc"/>
    <property type="match status" value="1"/>
</dbReference>
<dbReference type="OrthoDB" id="9804325at2"/>
<accession>A0A2S7MW16</accession>
<comment type="similarity">
    <text evidence="10 13">In the N-terminal section; belongs to the UvrB family.</text>
</comment>
<dbReference type="InterPro" id="IPR014001">
    <property type="entry name" value="Helicase_ATP-bd"/>
</dbReference>
<dbReference type="HAMAP" id="MF_00969">
    <property type="entry name" value="TRCF"/>
    <property type="match status" value="1"/>
</dbReference>
<keyword evidence="9 13" id="KW-0234">DNA repair</keyword>
<dbReference type="SUPFAM" id="SSF141259">
    <property type="entry name" value="CarD-like"/>
    <property type="match status" value="1"/>
</dbReference>
<sequence length="1185" mass="134807">MTVEGRTDKLKRLQQLLSTNKDIASIQEGIEAGLKEQMLAGLSGSARSLFMAGLYEQTNRPLLIVTPNLLNAQKIYEDLTSILEKDKIFLFPANELIAAELSIASPELRTQRIETLNYLSSGPKEGIIIAPISGIKKLLPPATVWAESQLVFKVGDDIEIDKLLSKLIAIGYTRADMVTVPGEFSLRGGIMDIYPLTEENPLRIELFDTEVDSIRTFSVDDQRSLKKVKEAILSPVTETIVSKVGLFMIAELLEEGLEDSLKKIKDKQAKEKMLTQIEHEISMLRNGETFEHIAQYLSLAYEQTASLIDYIPDTSLLIFDEVSRIQEMGDQLDKEEAEYYTSLIADGKIIHDIKLSHSVASLMQMHRHPSVYLSLFLRHAAHTSPQNIVNTSCKPMQDFHGQMNVFKAEVDRWKKGKYTVILMGADSERVKRIERILDDYDMQVDIVHDKDGIKDGAIQIMEGQLQTGFELPLQKIAIITEKELFNKRTRKAVRRQKMSNAERIKNYSELKPGDYVVHVNHGIGKFLGIETLVINGIHKDYLHIRYQGNDKLYVPVDQIELIQKYVGSEGKEPKMYKLGGADWKRVKSKVQSTVQDIADDLIKLYAERETAKGYGFMPDGEMQREFEATFPYKETEDQLRSIVEIKKDMERERPMDRLLCGDVGYGKTEVAIRAVFKAIADGKQVAFLVPTTILAQQHYETMRERFQDFPINIGLLSRFRTRKEQNETIKGLKNGTVDVVVGTHRLLSKDIVYHDLGLLVVDEEQRFGVTHKEKIKRLKTNVDVLTLTATPIPRTLHMSMLGVRDLSVIETPPENRFPVQTYVMEYNGMLAREAIERELARGGQVYYLYNRVEDIERKAEELAMLVPDARIVVAHGKMTESELESVMYSFLEGEADVLVSTTIIETGVDIPNVNTLIVYDADRMGLSQLYQLRGRVGRSNRVAYAYFTYRQDKVLTEVAERRLQAIKEFTELGSGFKIAMRDLTIRGAGNLLGAEQHGFIDSVGFDLYSQMLSEAIQERKGDINKETHNPIEIDLEVDAYIPDSYIPDGNQKIEMYKRFRAISTEEELEELREEMIDRFGEYPVEVTYLFKIAELKILAIRAGVEFIKQAKDEVTILTSEKSSKEIDGHLLFKAASKYGRMVGLGMEANCLKMVLYVKKVPAEDWLNAAFELVSELEKNKKIKAE</sequence>
<reference evidence="16 17" key="1">
    <citation type="submission" date="2017-12" db="EMBL/GenBank/DDBJ databases">
        <title>Taxonomic description and draft genome of Pradoshia cofamensis Gen. nov., sp. nov., a thermotolerant bacillale isolated from anterior gut of earthworm Eisenia fetida.</title>
        <authorList>
            <person name="Saha T."/>
            <person name="Chakraborty R."/>
        </authorList>
    </citation>
    <scope>NUCLEOTIDE SEQUENCE [LARGE SCALE GENOMIC DNA]</scope>
    <source>
        <strain evidence="16 17">EAG3</strain>
    </source>
</reference>
<dbReference type="SMART" id="SM00982">
    <property type="entry name" value="TRCF"/>
    <property type="match status" value="1"/>
</dbReference>
<dbReference type="SMART" id="SM00490">
    <property type="entry name" value="HELICc"/>
    <property type="match status" value="1"/>
</dbReference>
<evidence type="ECO:0000313" key="17">
    <source>
        <dbReference type="Proteomes" id="UP000239663"/>
    </source>
</evidence>
<proteinExistence type="inferred from homology"/>
<keyword evidence="3 13" id="KW-0547">Nucleotide-binding</keyword>
<dbReference type="AlphaFoldDB" id="A0A2S7MW16"/>
<evidence type="ECO:0000313" key="16">
    <source>
        <dbReference type="EMBL" id="PQD93956.1"/>
    </source>
</evidence>
<dbReference type="GO" id="GO:0005524">
    <property type="term" value="F:ATP binding"/>
    <property type="evidence" value="ECO:0007669"/>
    <property type="project" value="UniProtKB-UniRule"/>
</dbReference>
<dbReference type="Gene3D" id="2.40.10.170">
    <property type="match status" value="1"/>
</dbReference>
<dbReference type="GO" id="GO:0016787">
    <property type="term" value="F:hydrolase activity"/>
    <property type="evidence" value="ECO:0007669"/>
    <property type="project" value="UniProtKB-KW"/>
</dbReference>
<dbReference type="Gene3D" id="3.40.50.300">
    <property type="entry name" value="P-loop containing nucleotide triphosphate hydrolases"/>
    <property type="match status" value="2"/>
</dbReference>
<keyword evidence="6" id="KW-0347">Helicase</keyword>
<evidence type="ECO:0000256" key="11">
    <source>
        <dbReference type="ARBA" id="ARBA00061399"/>
    </source>
</evidence>